<keyword evidence="6" id="KW-1185">Reference proteome</keyword>
<gene>
    <name evidence="4" type="ORF">DC346_02535</name>
    <name evidence="3" type="ORF">WM018_01740</name>
</gene>
<dbReference type="InterPro" id="IPR026881">
    <property type="entry name" value="WYL_dom"/>
</dbReference>
<dbReference type="EMBL" id="QEWH01000010">
    <property type="protein sequence ID" value="RBA49719.1"/>
    <property type="molecule type" value="Genomic_DNA"/>
</dbReference>
<reference evidence="3 6" key="2">
    <citation type="submission" date="2024-03" db="EMBL/GenBank/DDBJ databases">
        <title>Cross-transmission of Acinetobacter junii carrying blaOXA-58 in a neonatal intensive care unit.</title>
        <authorList>
            <person name="Bour M."/>
            <person name="Potron A."/>
            <person name="Lecointe D."/>
        </authorList>
    </citation>
    <scope>NUCLEOTIDE SEQUENCE [LARGE SCALE GENOMIC DNA]</scope>
    <source>
        <strain evidence="3 6">21A3096 case 1</strain>
    </source>
</reference>
<dbReference type="Proteomes" id="UP001498501">
    <property type="component" value="Unassembled WGS sequence"/>
</dbReference>
<evidence type="ECO:0000313" key="3">
    <source>
        <dbReference type="EMBL" id="MEK0251254.1"/>
    </source>
</evidence>
<evidence type="ECO:0000259" key="1">
    <source>
        <dbReference type="Pfam" id="PF08279"/>
    </source>
</evidence>
<dbReference type="SUPFAM" id="SSF46785">
    <property type="entry name" value="Winged helix' DNA-binding domain"/>
    <property type="match status" value="1"/>
</dbReference>
<dbReference type="Pfam" id="PF13280">
    <property type="entry name" value="WYL"/>
    <property type="match status" value="1"/>
</dbReference>
<evidence type="ECO:0000313" key="6">
    <source>
        <dbReference type="Proteomes" id="UP001498501"/>
    </source>
</evidence>
<accession>A0A365PM77</accession>
<organism evidence="4 5">
    <name type="scientific">Acinetobacter junii</name>
    <dbReference type="NCBI Taxonomy" id="40215"/>
    <lineage>
        <taxon>Bacteria</taxon>
        <taxon>Pseudomonadati</taxon>
        <taxon>Pseudomonadota</taxon>
        <taxon>Gammaproteobacteria</taxon>
        <taxon>Moraxellales</taxon>
        <taxon>Moraxellaceae</taxon>
        <taxon>Acinetobacter</taxon>
    </lineage>
</organism>
<protein>
    <submittedName>
        <fullName evidence="3">YafY family protein</fullName>
    </submittedName>
    <submittedName>
        <fullName evidence="4">YafY family transcriptional regulator</fullName>
    </submittedName>
</protein>
<evidence type="ECO:0000313" key="4">
    <source>
        <dbReference type="EMBL" id="RBA49719.1"/>
    </source>
</evidence>
<dbReference type="AlphaFoldDB" id="A0A365PM77"/>
<evidence type="ECO:0000259" key="2">
    <source>
        <dbReference type="Pfam" id="PF13280"/>
    </source>
</evidence>
<dbReference type="InterPro" id="IPR013196">
    <property type="entry name" value="HTH_11"/>
</dbReference>
<feature type="domain" description="Helix-turn-helix type 11" evidence="1">
    <location>
        <begin position="6"/>
        <end position="60"/>
    </location>
</feature>
<evidence type="ECO:0000313" key="5">
    <source>
        <dbReference type="Proteomes" id="UP000253688"/>
    </source>
</evidence>
<dbReference type="Proteomes" id="UP000253688">
    <property type="component" value="Unassembled WGS sequence"/>
</dbReference>
<dbReference type="PANTHER" id="PTHR34580">
    <property type="match status" value="1"/>
</dbReference>
<dbReference type="Pfam" id="PF08279">
    <property type="entry name" value="HTH_11"/>
    <property type="match status" value="1"/>
</dbReference>
<dbReference type="PANTHER" id="PTHR34580:SF3">
    <property type="entry name" value="PROTEIN PAFB"/>
    <property type="match status" value="1"/>
</dbReference>
<dbReference type="RefSeq" id="WP_004957644.1">
    <property type="nucleotide sequence ID" value="NZ_BKYB01000023.1"/>
</dbReference>
<proteinExistence type="predicted"/>
<dbReference type="STRING" id="40215.BVL33_15365"/>
<dbReference type="InterPro" id="IPR036390">
    <property type="entry name" value="WH_DNA-bd_sf"/>
</dbReference>
<dbReference type="InterPro" id="IPR036388">
    <property type="entry name" value="WH-like_DNA-bd_sf"/>
</dbReference>
<dbReference type="InterPro" id="IPR051534">
    <property type="entry name" value="CBASS_pafABC_assoc_protein"/>
</dbReference>
<comment type="caution">
    <text evidence="4">The sequence shown here is derived from an EMBL/GenBank/DDBJ whole genome shotgun (WGS) entry which is preliminary data.</text>
</comment>
<dbReference type="EMBL" id="JBBMLE010000004">
    <property type="protein sequence ID" value="MEK0251254.1"/>
    <property type="molecule type" value="Genomic_DNA"/>
</dbReference>
<name>A0A365PM77_ACIJU</name>
<sequence>MSRSIRLLHLLQLLREYRYPVTAQALAERLEVSQRTLYRDIETLREQGVSIDASAGLGFQLKEDFLLPPMTLNETEIEAIFLALNWLKDIPDQALKAASTSVLAKLNAVLPQHCQHLLEQTTLRSINTWLPVDEMLVEQVRLAIRQQVKILVDYADEQQRISTRMLWPFALGYFNDRIVLAAWCELREGFRHFRIDRIRELSLTQVHYPQFKQQLFQQWWVQEVCESTTDKN</sequence>
<dbReference type="PROSITE" id="PS52050">
    <property type="entry name" value="WYL"/>
    <property type="match status" value="1"/>
</dbReference>
<reference evidence="4 5" key="1">
    <citation type="submission" date="2018-04" db="EMBL/GenBank/DDBJ databases">
        <title>Acinetobacter junii Genome sequencing and assembly.</title>
        <authorList>
            <person name="Su J."/>
            <person name="Rensing C."/>
            <person name="Mazhar H.S."/>
        </authorList>
    </citation>
    <scope>NUCLEOTIDE SEQUENCE [LARGE SCALE GENOMIC DNA]</scope>
    <source>
        <strain evidence="4 5">SC22</strain>
    </source>
</reference>
<feature type="domain" description="WYL" evidence="2">
    <location>
        <begin position="137"/>
        <end position="201"/>
    </location>
</feature>
<dbReference type="Gene3D" id="1.10.10.10">
    <property type="entry name" value="Winged helix-like DNA-binding domain superfamily/Winged helix DNA-binding domain"/>
    <property type="match status" value="1"/>
</dbReference>